<evidence type="ECO:0000256" key="2">
    <source>
        <dbReference type="ARBA" id="ARBA00007441"/>
    </source>
</evidence>
<evidence type="ECO:0000259" key="7">
    <source>
        <dbReference type="Pfam" id="PF00155"/>
    </source>
</evidence>
<dbReference type="RefSeq" id="WP_066603151.1">
    <property type="nucleotide sequence ID" value="NZ_CP014230.1"/>
</dbReference>
<reference evidence="9" key="1">
    <citation type="submission" date="2016-02" db="EMBL/GenBank/DDBJ databases">
        <authorList>
            <person name="Holder M.E."/>
            <person name="Ajami N.J."/>
            <person name="Petrosino J.F."/>
        </authorList>
    </citation>
    <scope>NUCLEOTIDE SEQUENCE [LARGE SCALE GENOMIC DNA]</scope>
    <source>
        <strain evidence="9">DSM 12838</strain>
    </source>
</reference>
<comment type="cofactor">
    <cofactor evidence="1 6">
        <name>pyridoxal 5'-phosphate</name>
        <dbReference type="ChEBI" id="CHEBI:597326"/>
    </cofactor>
</comment>
<dbReference type="InterPro" id="IPR004838">
    <property type="entry name" value="NHTrfase_class1_PyrdxlP-BS"/>
</dbReference>
<dbReference type="AlphaFoldDB" id="A0A0X8JNR1"/>
<gene>
    <name evidence="8" type="ORF">AXF15_03010</name>
</gene>
<dbReference type="InterPro" id="IPR015424">
    <property type="entry name" value="PyrdxlP-dep_Trfase"/>
</dbReference>
<sequence length="393" mass="42859">MKLAARITRIKPSATLAVNTKAQELRAAGRKVVSLAVGEPDFPTPAHIREAARAAMEQGQTRYTAVPGIPELRTAVAGYFRSFYGVTAAMENVIVTNGGKQSLYNLFQVLLDPGDEVIIPAPYWVSYPAMVQLADGVSVFVPTEPEANFLTTVEQLEAARTPRTRCLILNTPANPTGCHYTQTQLDAIATWAVEKDVFVIADEIYDRLVYAPAEPASLSSWWERHPEHFAVVNGLAKTFAMTGWRVGYTLAHEALVKAMTKIQGQSTSNICSIAQYAGLAALTGSWDILDSMREAFARRRDLGLAMIRGWDGVICPEPAGAFYLFPKMDAWYSAAVPDSTALCEYLLEEAGVALVPGQAFGDDRCIRISCALDDATLSQALERVGDALHKLRK</sequence>
<feature type="domain" description="Aminotransferase class I/classII large" evidence="7">
    <location>
        <begin position="31"/>
        <end position="384"/>
    </location>
</feature>
<name>A0A0X8JNR1_9BACT</name>
<dbReference type="InterPro" id="IPR004839">
    <property type="entry name" value="Aminotransferase_I/II_large"/>
</dbReference>
<dbReference type="SUPFAM" id="SSF53383">
    <property type="entry name" value="PLP-dependent transferases"/>
    <property type="match status" value="1"/>
</dbReference>
<dbReference type="GO" id="GO:0008483">
    <property type="term" value="F:transaminase activity"/>
    <property type="evidence" value="ECO:0007669"/>
    <property type="project" value="UniProtKB-KW"/>
</dbReference>
<dbReference type="EC" id="2.6.1.-" evidence="6"/>
<organism evidence="8 9">
    <name type="scientific">Desulfomicrobium orale DSM 12838</name>
    <dbReference type="NCBI Taxonomy" id="888061"/>
    <lineage>
        <taxon>Bacteria</taxon>
        <taxon>Pseudomonadati</taxon>
        <taxon>Thermodesulfobacteriota</taxon>
        <taxon>Desulfovibrionia</taxon>
        <taxon>Desulfovibrionales</taxon>
        <taxon>Desulfomicrobiaceae</taxon>
        <taxon>Desulfomicrobium</taxon>
    </lineage>
</organism>
<dbReference type="Pfam" id="PF00155">
    <property type="entry name" value="Aminotran_1_2"/>
    <property type="match status" value="1"/>
</dbReference>
<evidence type="ECO:0000313" key="8">
    <source>
        <dbReference type="EMBL" id="AMD92177.1"/>
    </source>
</evidence>
<comment type="similarity">
    <text evidence="2 6">Belongs to the class-I pyridoxal-phosphate-dependent aminotransferase family.</text>
</comment>
<protein>
    <recommendedName>
        <fullName evidence="6">Aminotransferase</fullName>
        <ecNumber evidence="6">2.6.1.-</ecNumber>
    </recommendedName>
</protein>
<evidence type="ECO:0000256" key="6">
    <source>
        <dbReference type="RuleBase" id="RU000481"/>
    </source>
</evidence>
<dbReference type="STRING" id="888061.AXF15_03010"/>
<dbReference type="Gene3D" id="3.40.640.10">
    <property type="entry name" value="Type I PLP-dependent aspartate aminotransferase-like (Major domain)"/>
    <property type="match status" value="1"/>
</dbReference>
<dbReference type="OrthoDB" id="9804474at2"/>
<proteinExistence type="inferred from homology"/>
<dbReference type="KEGG" id="doa:AXF15_03010"/>
<dbReference type="PANTHER" id="PTHR46383">
    <property type="entry name" value="ASPARTATE AMINOTRANSFERASE"/>
    <property type="match status" value="1"/>
</dbReference>
<evidence type="ECO:0000256" key="5">
    <source>
        <dbReference type="ARBA" id="ARBA00022898"/>
    </source>
</evidence>
<evidence type="ECO:0000256" key="1">
    <source>
        <dbReference type="ARBA" id="ARBA00001933"/>
    </source>
</evidence>
<dbReference type="InterPro" id="IPR015421">
    <property type="entry name" value="PyrdxlP-dep_Trfase_major"/>
</dbReference>
<accession>A0A0X8JNR1</accession>
<keyword evidence="3 6" id="KW-0032">Aminotransferase</keyword>
<dbReference type="GO" id="GO:0006520">
    <property type="term" value="P:amino acid metabolic process"/>
    <property type="evidence" value="ECO:0007669"/>
    <property type="project" value="InterPro"/>
</dbReference>
<evidence type="ECO:0000256" key="3">
    <source>
        <dbReference type="ARBA" id="ARBA00022576"/>
    </source>
</evidence>
<dbReference type="InterPro" id="IPR015422">
    <property type="entry name" value="PyrdxlP-dep_Trfase_small"/>
</dbReference>
<keyword evidence="5" id="KW-0663">Pyridoxal phosphate</keyword>
<evidence type="ECO:0000313" key="9">
    <source>
        <dbReference type="Proteomes" id="UP000063964"/>
    </source>
</evidence>
<evidence type="ECO:0000256" key="4">
    <source>
        <dbReference type="ARBA" id="ARBA00022679"/>
    </source>
</evidence>
<dbReference type="CDD" id="cd00609">
    <property type="entry name" value="AAT_like"/>
    <property type="match status" value="1"/>
</dbReference>
<dbReference type="GO" id="GO:0030170">
    <property type="term" value="F:pyridoxal phosphate binding"/>
    <property type="evidence" value="ECO:0007669"/>
    <property type="project" value="InterPro"/>
</dbReference>
<dbReference type="Gene3D" id="3.90.1150.10">
    <property type="entry name" value="Aspartate Aminotransferase, domain 1"/>
    <property type="match status" value="1"/>
</dbReference>
<keyword evidence="9" id="KW-1185">Reference proteome</keyword>
<dbReference type="FunFam" id="3.40.640.10:FF:000033">
    <property type="entry name" value="Aspartate aminotransferase"/>
    <property type="match status" value="1"/>
</dbReference>
<dbReference type="EMBL" id="CP014230">
    <property type="protein sequence ID" value="AMD92177.1"/>
    <property type="molecule type" value="Genomic_DNA"/>
</dbReference>
<dbReference type="PANTHER" id="PTHR46383:SF1">
    <property type="entry name" value="ASPARTATE AMINOTRANSFERASE"/>
    <property type="match status" value="1"/>
</dbReference>
<keyword evidence="4 6" id="KW-0808">Transferase</keyword>
<dbReference type="PROSITE" id="PS00105">
    <property type="entry name" value="AA_TRANSFER_CLASS_1"/>
    <property type="match status" value="1"/>
</dbReference>
<dbReference type="Proteomes" id="UP000063964">
    <property type="component" value="Chromosome"/>
</dbReference>
<dbReference type="InterPro" id="IPR050596">
    <property type="entry name" value="AspAT/PAT-like"/>
</dbReference>